<evidence type="ECO:0000256" key="1">
    <source>
        <dbReference type="ARBA" id="ARBA00011063"/>
    </source>
</evidence>
<dbReference type="PANTHER" id="PTHR11717">
    <property type="entry name" value="LOW MOLECULAR WEIGHT PROTEIN TYROSINE PHOSPHATASE"/>
    <property type="match status" value="1"/>
</dbReference>
<dbReference type="Proteomes" id="UP001589738">
    <property type="component" value="Unassembled WGS sequence"/>
</dbReference>
<protein>
    <submittedName>
        <fullName evidence="5">Low molecular weight protein arginine phosphatase</fullName>
    </submittedName>
</protein>
<evidence type="ECO:0000313" key="5">
    <source>
        <dbReference type="EMBL" id="MFC0475850.1"/>
    </source>
</evidence>
<proteinExistence type="inferred from homology"/>
<dbReference type="CDD" id="cd16344">
    <property type="entry name" value="LMWPAP"/>
    <property type="match status" value="1"/>
</dbReference>
<feature type="domain" description="Phosphotyrosine protein phosphatase I" evidence="4">
    <location>
        <begin position="2"/>
        <end position="141"/>
    </location>
</feature>
<dbReference type="SMART" id="SM00226">
    <property type="entry name" value="LMWPc"/>
    <property type="match status" value="1"/>
</dbReference>
<dbReference type="EMBL" id="JBHLUU010000032">
    <property type="protein sequence ID" value="MFC0475850.1"/>
    <property type="molecule type" value="Genomic_DNA"/>
</dbReference>
<dbReference type="InterPro" id="IPR050438">
    <property type="entry name" value="LMW_PTPase"/>
</dbReference>
<organism evidence="5 6">
    <name type="scientific">Robertmurraya beringensis</name>
    <dbReference type="NCBI Taxonomy" id="641660"/>
    <lineage>
        <taxon>Bacteria</taxon>
        <taxon>Bacillati</taxon>
        <taxon>Bacillota</taxon>
        <taxon>Bacilli</taxon>
        <taxon>Bacillales</taxon>
        <taxon>Bacillaceae</taxon>
        <taxon>Robertmurraya</taxon>
    </lineage>
</organism>
<dbReference type="PRINTS" id="PR00719">
    <property type="entry name" value="LMWPTPASE"/>
</dbReference>
<dbReference type="InterPro" id="IPR017867">
    <property type="entry name" value="Tyr_phospatase_low_mol_wt"/>
</dbReference>
<dbReference type="PANTHER" id="PTHR11717:SF31">
    <property type="entry name" value="LOW MOLECULAR WEIGHT PROTEIN-TYROSINE-PHOSPHATASE ETP-RELATED"/>
    <property type="match status" value="1"/>
</dbReference>
<gene>
    <name evidence="5" type="ORF">ACFFHF_11400</name>
</gene>
<dbReference type="InterPro" id="IPR023485">
    <property type="entry name" value="Ptyr_pPase"/>
</dbReference>
<keyword evidence="2" id="KW-0378">Hydrolase</keyword>
<keyword evidence="3" id="KW-0904">Protein phosphatase</keyword>
<dbReference type="SUPFAM" id="SSF52788">
    <property type="entry name" value="Phosphotyrosine protein phosphatases I"/>
    <property type="match status" value="1"/>
</dbReference>
<evidence type="ECO:0000256" key="3">
    <source>
        <dbReference type="ARBA" id="ARBA00022912"/>
    </source>
</evidence>
<name>A0ABV6KS37_9BACI</name>
<evidence type="ECO:0000259" key="4">
    <source>
        <dbReference type="SMART" id="SM00226"/>
    </source>
</evidence>
<dbReference type="Pfam" id="PF01451">
    <property type="entry name" value="LMWPc"/>
    <property type="match status" value="1"/>
</dbReference>
<sequence>MINVLFVCTGNTCRSPMAEAILKSKNIPGVEVRSSGVFAMNGSDASPHAKKVLESQQMDHSHQSSLLTEQQVEWATYILTMTAGHKANIVATFPSSQVKTFTLKEFAGGFGDVSDPYGGSLSVYQQTFEELKELIEKSLHKLS</sequence>
<comment type="caution">
    <text evidence="5">The sequence shown here is derived from an EMBL/GenBank/DDBJ whole genome shotgun (WGS) entry which is preliminary data.</text>
</comment>
<keyword evidence="6" id="KW-1185">Reference proteome</keyword>
<accession>A0ABV6KS37</accession>
<reference evidence="5 6" key="1">
    <citation type="submission" date="2024-09" db="EMBL/GenBank/DDBJ databases">
        <authorList>
            <person name="Sun Q."/>
            <person name="Mori K."/>
        </authorList>
    </citation>
    <scope>NUCLEOTIDE SEQUENCE [LARGE SCALE GENOMIC DNA]</scope>
    <source>
        <strain evidence="5 6">CGMCC 1.9126</strain>
    </source>
</reference>
<evidence type="ECO:0000313" key="6">
    <source>
        <dbReference type="Proteomes" id="UP001589738"/>
    </source>
</evidence>
<dbReference type="InterPro" id="IPR036196">
    <property type="entry name" value="Ptyr_pPase_sf"/>
</dbReference>
<dbReference type="RefSeq" id="WP_160545865.1">
    <property type="nucleotide sequence ID" value="NZ_JBHLUU010000032.1"/>
</dbReference>
<comment type="similarity">
    <text evidence="1">Belongs to the low molecular weight phosphotyrosine protein phosphatase family.</text>
</comment>
<evidence type="ECO:0000256" key="2">
    <source>
        <dbReference type="ARBA" id="ARBA00022801"/>
    </source>
</evidence>
<dbReference type="Gene3D" id="3.40.50.2300">
    <property type="match status" value="1"/>
</dbReference>